<evidence type="ECO:0000256" key="1">
    <source>
        <dbReference type="ARBA" id="ARBA00004761"/>
    </source>
</evidence>
<dbReference type="PANTHER" id="PTHR43442">
    <property type="entry name" value="GLUCONOKINASE-RELATED"/>
    <property type="match status" value="1"/>
</dbReference>
<dbReference type="GO" id="GO:0046316">
    <property type="term" value="F:gluconokinase activity"/>
    <property type="evidence" value="ECO:0007669"/>
    <property type="project" value="UniProtKB-EC"/>
</dbReference>
<keyword evidence="5 10" id="KW-0547">Nucleotide-binding</keyword>
<evidence type="ECO:0000256" key="7">
    <source>
        <dbReference type="ARBA" id="ARBA00022840"/>
    </source>
</evidence>
<dbReference type="PANTHER" id="PTHR43442:SF3">
    <property type="entry name" value="GLUCONOKINASE-RELATED"/>
    <property type="match status" value="1"/>
</dbReference>
<comment type="similarity">
    <text evidence="2 10">Belongs to the gluconokinase GntK/GntV family.</text>
</comment>
<dbReference type="Proteomes" id="UP000029072">
    <property type="component" value="Unassembled WGS sequence"/>
</dbReference>
<evidence type="ECO:0000313" key="12">
    <source>
        <dbReference type="Proteomes" id="UP000029072"/>
    </source>
</evidence>
<comment type="catalytic activity">
    <reaction evidence="9 10">
        <text>D-gluconate + ATP = 6-phospho-D-gluconate + ADP + H(+)</text>
        <dbReference type="Rhea" id="RHEA:19433"/>
        <dbReference type="ChEBI" id="CHEBI:15378"/>
        <dbReference type="ChEBI" id="CHEBI:18391"/>
        <dbReference type="ChEBI" id="CHEBI:30616"/>
        <dbReference type="ChEBI" id="CHEBI:58759"/>
        <dbReference type="ChEBI" id="CHEBI:456216"/>
        <dbReference type="EC" id="2.7.1.12"/>
    </reaction>
</comment>
<dbReference type="FunFam" id="3.40.50.300:FF:000522">
    <property type="entry name" value="Gluconokinase"/>
    <property type="match status" value="1"/>
</dbReference>
<dbReference type="Gene3D" id="3.40.50.300">
    <property type="entry name" value="P-loop containing nucleotide triphosphate hydrolases"/>
    <property type="match status" value="1"/>
</dbReference>
<evidence type="ECO:0000256" key="3">
    <source>
        <dbReference type="ARBA" id="ARBA00012054"/>
    </source>
</evidence>
<keyword evidence="4 10" id="KW-0808">Transferase</keyword>
<evidence type="ECO:0000256" key="2">
    <source>
        <dbReference type="ARBA" id="ARBA00008420"/>
    </source>
</evidence>
<evidence type="ECO:0000256" key="6">
    <source>
        <dbReference type="ARBA" id="ARBA00022777"/>
    </source>
</evidence>
<dbReference type="SUPFAM" id="SSF52540">
    <property type="entry name" value="P-loop containing nucleoside triphosphate hydrolases"/>
    <property type="match status" value="1"/>
</dbReference>
<dbReference type="Pfam" id="PF13238">
    <property type="entry name" value="AAA_18"/>
    <property type="match status" value="1"/>
</dbReference>
<keyword evidence="7 10" id="KW-0067">ATP-binding</keyword>
<dbReference type="EMBL" id="JGYS01000003">
    <property type="protein sequence ID" value="KFI56032.1"/>
    <property type="molecule type" value="Genomic_DNA"/>
</dbReference>
<dbReference type="CDD" id="cd02021">
    <property type="entry name" value="GntK"/>
    <property type="match status" value="1"/>
</dbReference>
<dbReference type="EC" id="2.7.1.12" evidence="3 10"/>
<dbReference type="AlphaFoldDB" id="A0A087AB82"/>
<dbReference type="RefSeq" id="WP_238549593.1">
    <property type="nucleotide sequence ID" value="NZ_JDUV01000017.1"/>
</dbReference>
<keyword evidence="6 10" id="KW-0418">Kinase</keyword>
<dbReference type="GO" id="GO:0005737">
    <property type="term" value="C:cytoplasm"/>
    <property type="evidence" value="ECO:0007669"/>
    <property type="project" value="TreeGrafter"/>
</dbReference>
<dbReference type="InterPro" id="IPR006001">
    <property type="entry name" value="Therm_gnt_kin"/>
</dbReference>
<keyword evidence="8" id="KW-0311">Gluconate utilization</keyword>
<comment type="pathway">
    <text evidence="1">Carbohydrate acid metabolism.</text>
</comment>
<evidence type="ECO:0000256" key="5">
    <source>
        <dbReference type="ARBA" id="ARBA00022741"/>
    </source>
</evidence>
<dbReference type="GO" id="GO:0005524">
    <property type="term" value="F:ATP binding"/>
    <property type="evidence" value="ECO:0007669"/>
    <property type="project" value="UniProtKB-KW"/>
</dbReference>
<dbReference type="NCBIfam" id="TIGR01313">
    <property type="entry name" value="therm_gnt_kin"/>
    <property type="match status" value="1"/>
</dbReference>
<dbReference type="InterPro" id="IPR027417">
    <property type="entry name" value="P-loop_NTPase"/>
</dbReference>
<reference evidence="11 12" key="1">
    <citation type="submission" date="2014-03" db="EMBL/GenBank/DDBJ databases">
        <title>Genomics of Bifidobacteria.</title>
        <authorList>
            <person name="Ventura M."/>
            <person name="Milani C."/>
            <person name="Lugli G.A."/>
        </authorList>
    </citation>
    <scope>NUCLEOTIDE SEQUENCE [LARGE SCALE GENOMIC DNA]</scope>
    <source>
        <strain evidence="11 12">DSM 23973</strain>
    </source>
</reference>
<evidence type="ECO:0000313" key="11">
    <source>
        <dbReference type="EMBL" id="KFI56032.1"/>
    </source>
</evidence>
<dbReference type="GO" id="GO:0019521">
    <property type="term" value="P:D-gluconate metabolic process"/>
    <property type="evidence" value="ECO:0007669"/>
    <property type="project" value="UniProtKB-KW"/>
</dbReference>
<sequence length="192" mass="21311">MTTATATPTLAERIIVENTIPAKYFSHAKPIIVLMGVCGCGKTTVAEHLVDHYGLKYAEADDFHPQANIDKMAAGHPLTDEDRWPWLDTLAVWIDERIAAGEPAVVTCSALKRAYRDRLRRKGVVFVYMKGTFDEVMERLSTRENHFMKPEMLQSQFDILEEPGDDEVHVAAHIGLGTPEQEAAAVAGALHL</sequence>
<comment type="caution">
    <text evidence="11">The sequence shown here is derived from an EMBL/GenBank/DDBJ whole genome shotgun (WGS) entry which is preliminary data.</text>
</comment>
<name>A0A087AB82_9BIFI</name>
<gene>
    <name evidence="11" type="ORF">BCAL_0398</name>
</gene>
<dbReference type="PRINTS" id="PR01100">
    <property type="entry name" value="SHIKIMTKNASE"/>
</dbReference>
<organism evidence="11 12">
    <name type="scientific">Bifidobacterium callitrichos DSM 23973</name>
    <dbReference type="NCBI Taxonomy" id="1437609"/>
    <lineage>
        <taxon>Bacteria</taxon>
        <taxon>Bacillati</taxon>
        <taxon>Actinomycetota</taxon>
        <taxon>Actinomycetes</taxon>
        <taxon>Bifidobacteriales</taxon>
        <taxon>Bifidobacteriaceae</taxon>
        <taxon>Bifidobacterium</taxon>
    </lineage>
</organism>
<evidence type="ECO:0000256" key="8">
    <source>
        <dbReference type="ARBA" id="ARBA00023064"/>
    </source>
</evidence>
<evidence type="ECO:0000256" key="9">
    <source>
        <dbReference type="ARBA" id="ARBA00048090"/>
    </source>
</evidence>
<evidence type="ECO:0000256" key="4">
    <source>
        <dbReference type="ARBA" id="ARBA00022679"/>
    </source>
</evidence>
<protein>
    <recommendedName>
        <fullName evidence="3 10">Gluconokinase</fullName>
        <ecNumber evidence="3 10">2.7.1.12</ecNumber>
    </recommendedName>
</protein>
<evidence type="ECO:0000256" key="10">
    <source>
        <dbReference type="RuleBase" id="RU363066"/>
    </source>
</evidence>
<accession>A0A087AB82</accession>
<proteinExistence type="inferred from homology"/>
<dbReference type="STRING" id="1437609.BCAL_0398"/>
<dbReference type="eggNOG" id="COG3265">
    <property type="taxonomic scope" value="Bacteria"/>
</dbReference>